<name>A0ABV4B2X3_9BURK</name>
<dbReference type="Gene3D" id="1.10.150.690">
    <property type="entry name" value="DUF2063"/>
    <property type="match status" value="1"/>
</dbReference>
<dbReference type="EMBL" id="JBGBDC010000003">
    <property type="protein sequence ID" value="MEY2251205.1"/>
    <property type="molecule type" value="Genomic_DNA"/>
</dbReference>
<dbReference type="Pfam" id="PF09836">
    <property type="entry name" value="DUF2063"/>
    <property type="match status" value="1"/>
</dbReference>
<evidence type="ECO:0000313" key="2">
    <source>
        <dbReference type="EMBL" id="MEY2251205.1"/>
    </source>
</evidence>
<proteinExistence type="predicted"/>
<keyword evidence="2" id="KW-0238">DNA-binding</keyword>
<comment type="caution">
    <text evidence="2">The sequence shown here is derived from an EMBL/GenBank/DDBJ whole genome shotgun (WGS) entry which is preliminary data.</text>
</comment>
<evidence type="ECO:0000313" key="3">
    <source>
        <dbReference type="Proteomes" id="UP001562178"/>
    </source>
</evidence>
<sequence>MSANFYDYVRGISDQVPLGYSPNGMRAYRHLVYVGASQMVEAHFPELREQLGEDAWRELIAAFVRDSRWSSAYYGDMKDAFLEFIAIESTRED</sequence>
<feature type="domain" description="Putative DNA-binding" evidence="1">
    <location>
        <begin position="3"/>
        <end position="85"/>
    </location>
</feature>
<dbReference type="RefSeq" id="WP_312461553.1">
    <property type="nucleotide sequence ID" value="NZ_CP191350.1"/>
</dbReference>
<evidence type="ECO:0000259" key="1">
    <source>
        <dbReference type="Pfam" id="PF09836"/>
    </source>
</evidence>
<dbReference type="GO" id="GO:0003677">
    <property type="term" value="F:DNA binding"/>
    <property type="evidence" value="ECO:0007669"/>
    <property type="project" value="UniProtKB-KW"/>
</dbReference>
<accession>A0ABV4B2X3</accession>
<protein>
    <submittedName>
        <fullName evidence="2">DNA-binding domain-containing protein</fullName>
    </submittedName>
</protein>
<dbReference type="Proteomes" id="UP001562178">
    <property type="component" value="Unassembled WGS sequence"/>
</dbReference>
<organism evidence="2 3">
    <name type="scientific">Comamonas sediminis</name>
    <dbReference type="NCBI Taxonomy" id="1783360"/>
    <lineage>
        <taxon>Bacteria</taxon>
        <taxon>Pseudomonadati</taxon>
        <taxon>Pseudomonadota</taxon>
        <taxon>Betaproteobacteria</taxon>
        <taxon>Burkholderiales</taxon>
        <taxon>Comamonadaceae</taxon>
        <taxon>Comamonas</taxon>
    </lineage>
</organism>
<keyword evidence="3" id="KW-1185">Reference proteome</keyword>
<dbReference type="InterPro" id="IPR018640">
    <property type="entry name" value="DUF2063"/>
</dbReference>
<dbReference type="InterPro" id="IPR044922">
    <property type="entry name" value="DUF2063_N_sf"/>
</dbReference>
<gene>
    <name evidence="2" type="ORF">AB7A72_09325</name>
</gene>
<reference evidence="2 3" key="1">
    <citation type="journal article" date="2016" name="Int. J. Syst. Evol. Microbiol.">
        <title>Description of Comamonas sediminis sp. nov., isolated from lagoon sediments.</title>
        <authorList>
            <person name="Subhash Y."/>
            <person name="Bang J.J."/>
            <person name="You T.H."/>
            <person name="Lee S.S."/>
        </authorList>
    </citation>
    <scope>NUCLEOTIDE SEQUENCE [LARGE SCALE GENOMIC DNA]</scope>
    <source>
        <strain evidence="2 3">JCM 31169</strain>
    </source>
</reference>